<dbReference type="OMA" id="AFIWQSV"/>
<dbReference type="GO" id="GO:0016740">
    <property type="term" value="F:transferase activity"/>
    <property type="evidence" value="ECO:0007669"/>
    <property type="project" value="UniProtKB-KW"/>
</dbReference>
<dbReference type="Pfam" id="PF22664">
    <property type="entry name" value="TRI-like_N"/>
    <property type="match status" value="1"/>
</dbReference>
<dbReference type="InterPro" id="IPR051283">
    <property type="entry name" value="Sec_Metabolite_Acyltrans"/>
</dbReference>
<sequence>MDSDDCLNVFEQRPRLVNLCISLTFIFTTPDNSDDEAILDVLRKGLDRLSDNFPWIAGKITKSDGDTALWRIVRMDGCPQLIVKDLRHDTSIRTMEEMRSIHFAPDAVPQNIFAPRKTVLVRIPVPLPVLVVQASFIRGGLVVCLSASHAATDFMGLYQIVLAFHWACKGETLRQEDISISNMPRRNMIPLLEASEDISKEVDHQRQPRGPSTTKVKSHFLSQCSWGTFKISKVAVKILKSEAIASLQSGYVSSDDIVSGFVWQAVTRARLHRLDPKTPTILARHINARRYLGIAESYPGLCINTAFSKFPMGKLVSMPLWSIAQALRSRIDPVTSNFAHYTRSVASVLSNSPDKDVLRTFAKFDHSSDLSLTSGASVSESLPLDFNLGLGNPASLRVPLPSPLGLQSVVGLAPKTAQGDWIVYMCLRNDDLWRLRKDSTFTNHASWLSENWTSTLLRSLQSTVAAQND</sequence>
<evidence type="ECO:0000313" key="3">
    <source>
        <dbReference type="EMBL" id="EME38453.1"/>
    </source>
</evidence>
<dbReference type="AlphaFoldDB" id="N1PCB9"/>
<feature type="domain" description="Trichothecene 3-O-acetyltransferase-like N-terminal" evidence="2">
    <location>
        <begin position="21"/>
        <end position="168"/>
    </location>
</feature>
<reference evidence="3 4" key="2">
    <citation type="journal article" date="2012" name="PLoS Pathog.">
        <title>Diverse lifestyles and strategies of plant pathogenesis encoded in the genomes of eighteen Dothideomycetes fungi.</title>
        <authorList>
            <person name="Ohm R.A."/>
            <person name="Feau N."/>
            <person name="Henrissat B."/>
            <person name="Schoch C.L."/>
            <person name="Horwitz B.A."/>
            <person name="Barry K.W."/>
            <person name="Condon B.J."/>
            <person name="Copeland A.C."/>
            <person name="Dhillon B."/>
            <person name="Glaser F."/>
            <person name="Hesse C.N."/>
            <person name="Kosti I."/>
            <person name="LaButti K."/>
            <person name="Lindquist E.A."/>
            <person name="Lucas S."/>
            <person name="Salamov A.A."/>
            <person name="Bradshaw R.E."/>
            <person name="Ciuffetti L."/>
            <person name="Hamelin R.C."/>
            <person name="Kema G.H.J."/>
            <person name="Lawrence C."/>
            <person name="Scott J.A."/>
            <person name="Spatafora J.W."/>
            <person name="Turgeon B.G."/>
            <person name="de Wit P.J.G.M."/>
            <person name="Zhong S."/>
            <person name="Goodwin S.B."/>
            <person name="Grigoriev I.V."/>
        </authorList>
    </citation>
    <scope>NUCLEOTIDE SEQUENCE [LARGE SCALE GENOMIC DNA]</scope>
    <source>
        <strain evidence="4">NZE10 / CBS 128990</strain>
    </source>
</reference>
<dbReference type="eggNOG" id="ENOG502SHVS">
    <property type="taxonomic scope" value="Eukaryota"/>
</dbReference>
<reference evidence="4" key="1">
    <citation type="journal article" date="2012" name="PLoS Genet.">
        <title>The genomes of the fungal plant pathogens Cladosporium fulvum and Dothistroma septosporum reveal adaptation to different hosts and lifestyles but also signatures of common ancestry.</title>
        <authorList>
            <person name="de Wit P.J.G.M."/>
            <person name="van der Burgt A."/>
            <person name="Oekmen B."/>
            <person name="Stergiopoulos I."/>
            <person name="Abd-Elsalam K.A."/>
            <person name="Aerts A.L."/>
            <person name="Bahkali A.H."/>
            <person name="Beenen H.G."/>
            <person name="Chettri P."/>
            <person name="Cox M.P."/>
            <person name="Datema E."/>
            <person name="de Vries R.P."/>
            <person name="Dhillon B."/>
            <person name="Ganley A.R."/>
            <person name="Griffiths S.A."/>
            <person name="Guo Y."/>
            <person name="Hamelin R.C."/>
            <person name="Henrissat B."/>
            <person name="Kabir M.S."/>
            <person name="Jashni M.K."/>
            <person name="Kema G."/>
            <person name="Klaubauf S."/>
            <person name="Lapidus A."/>
            <person name="Levasseur A."/>
            <person name="Lindquist E."/>
            <person name="Mehrabi R."/>
            <person name="Ohm R.A."/>
            <person name="Owen T.J."/>
            <person name="Salamov A."/>
            <person name="Schwelm A."/>
            <person name="Schijlen E."/>
            <person name="Sun H."/>
            <person name="van den Burg H.A."/>
            <person name="van Ham R.C.H.J."/>
            <person name="Zhang S."/>
            <person name="Goodwin S.B."/>
            <person name="Grigoriev I.V."/>
            <person name="Collemare J."/>
            <person name="Bradshaw R.E."/>
        </authorList>
    </citation>
    <scope>NUCLEOTIDE SEQUENCE [LARGE SCALE GENOMIC DNA]</scope>
    <source>
        <strain evidence="4">NZE10 / CBS 128990</strain>
    </source>
</reference>
<dbReference type="HOGENOM" id="CLU_026450_5_0_1"/>
<dbReference type="Proteomes" id="UP000016933">
    <property type="component" value="Unassembled WGS sequence"/>
</dbReference>
<organism evidence="3 4">
    <name type="scientific">Dothistroma septosporum (strain NZE10 / CBS 128990)</name>
    <name type="common">Red band needle blight fungus</name>
    <name type="synonym">Mycosphaerella pini</name>
    <dbReference type="NCBI Taxonomy" id="675120"/>
    <lineage>
        <taxon>Eukaryota</taxon>
        <taxon>Fungi</taxon>
        <taxon>Dikarya</taxon>
        <taxon>Ascomycota</taxon>
        <taxon>Pezizomycotina</taxon>
        <taxon>Dothideomycetes</taxon>
        <taxon>Dothideomycetidae</taxon>
        <taxon>Mycosphaerellales</taxon>
        <taxon>Mycosphaerellaceae</taxon>
        <taxon>Dothistroma</taxon>
    </lineage>
</organism>
<keyword evidence="4" id="KW-1185">Reference proteome</keyword>
<evidence type="ECO:0000256" key="1">
    <source>
        <dbReference type="ARBA" id="ARBA00022679"/>
    </source>
</evidence>
<dbReference type="STRING" id="675120.N1PCB9"/>
<dbReference type="Gene3D" id="3.30.559.10">
    <property type="entry name" value="Chloramphenicol acetyltransferase-like domain"/>
    <property type="match status" value="2"/>
</dbReference>
<name>N1PCB9_DOTSN</name>
<gene>
    <name evidence="3" type="ORF">DOTSEDRAFT_29496</name>
</gene>
<protein>
    <recommendedName>
        <fullName evidence="2">Trichothecene 3-O-acetyltransferase-like N-terminal domain-containing protein</fullName>
    </recommendedName>
</protein>
<proteinExistence type="predicted"/>
<evidence type="ECO:0000313" key="4">
    <source>
        <dbReference type="Proteomes" id="UP000016933"/>
    </source>
</evidence>
<dbReference type="OrthoDB" id="1862401at2759"/>
<dbReference type="PANTHER" id="PTHR31896">
    <property type="entry name" value="FAMILY REGULATORY PROTEIN, PUTATIVE (AFU_ORTHOLOGUE AFUA_3G14730)-RELATED"/>
    <property type="match status" value="1"/>
</dbReference>
<dbReference type="EMBL" id="KB446547">
    <property type="protein sequence ID" value="EME38453.1"/>
    <property type="molecule type" value="Genomic_DNA"/>
</dbReference>
<accession>N1PCB9</accession>
<dbReference type="InterPro" id="IPR023213">
    <property type="entry name" value="CAT-like_dom_sf"/>
</dbReference>
<evidence type="ECO:0000259" key="2">
    <source>
        <dbReference type="Pfam" id="PF22664"/>
    </source>
</evidence>
<dbReference type="PANTHER" id="PTHR31896:SF64">
    <property type="entry name" value="TRICHOTHECENE 3-O-ACETYLTRANSFERASE"/>
    <property type="match status" value="1"/>
</dbReference>
<keyword evidence="1" id="KW-0808">Transferase</keyword>
<dbReference type="InterPro" id="IPR054710">
    <property type="entry name" value="Tri101-like_N"/>
</dbReference>